<evidence type="ECO:0000256" key="3">
    <source>
        <dbReference type="ARBA" id="ARBA00012000"/>
    </source>
</evidence>
<evidence type="ECO:0000256" key="4">
    <source>
        <dbReference type="ARBA" id="ARBA00022763"/>
    </source>
</evidence>
<dbReference type="SUPFAM" id="SSF48150">
    <property type="entry name" value="DNA-glycosylase"/>
    <property type="match status" value="1"/>
</dbReference>
<organism evidence="7 8">
    <name type="scientific">Hwanghaeella grinnelliae</name>
    <dbReference type="NCBI Taxonomy" id="2500179"/>
    <lineage>
        <taxon>Bacteria</taxon>
        <taxon>Pseudomonadati</taxon>
        <taxon>Pseudomonadota</taxon>
        <taxon>Alphaproteobacteria</taxon>
        <taxon>Rhodospirillales</taxon>
        <taxon>Rhodospirillaceae</taxon>
        <taxon>Hwanghaeella</taxon>
    </lineage>
</organism>
<dbReference type="GO" id="GO:0032131">
    <property type="term" value="F:alkylated DNA binding"/>
    <property type="evidence" value="ECO:0007669"/>
    <property type="project" value="TreeGrafter"/>
</dbReference>
<dbReference type="InterPro" id="IPR011257">
    <property type="entry name" value="DNA_glycosylase"/>
</dbReference>
<sequence>MNKQTLIKALDDVAGIDHQVADALALVGYPEPRTAPGGFPALLSIVVNQQISKEAARAILGRLENLMPGTTAEAFLAQPDEALQAAGLSRPKIRYGKGIAEAVASGTVPIEDFPGMPDDEIIAALTGLKGIGLWSAEIYCMFSLGRPDLFPGEDIALQEAMKRLKGLDARPAPKLARELALGWSPWRSAMSVFLWHYYRGAPA</sequence>
<reference evidence="8" key="1">
    <citation type="submission" date="2019-01" db="EMBL/GenBank/DDBJ databases">
        <title>Gri0909 isolated from a small marine red alga.</title>
        <authorList>
            <person name="Kim J."/>
            <person name="Jeong S.E."/>
            <person name="Jeon C.O."/>
        </authorList>
    </citation>
    <scope>NUCLEOTIDE SEQUENCE [LARGE SCALE GENOMIC DNA]</scope>
    <source>
        <strain evidence="8">Gri0909</strain>
    </source>
</reference>
<dbReference type="EC" id="3.2.2.21" evidence="3"/>
<dbReference type="InterPro" id="IPR003265">
    <property type="entry name" value="HhH-GPD_domain"/>
</dbReference>
<evidence type="ECO:0000313" key="8">
    <source>
        <dbReference type="Proteomes" id="UP000287447"/>
    </source>
</evidence>
<dbReference type="PANTHER" id="PTHR43003:SF5">
    <property type="entry name" value="DNA-3-METHYLADENINE GLYCOSYLASE"/>
    <property type="match status" value="1"/>
</dbReference>
<keyword evidence="4" id="KW-0227">DNA damage</keyword>
<comment type="catalytic activity">
    <reaction evidence="1">
        <text>Hydrolysis of alkylated DNA, releasing 3-methyladenine, 3-methylguanine, 7-methylguanine and 7-methyladenine.</text>
        <dbReference type="EC" id="3.2.2.21"/>
    </reaction>
</comment>
<dbReference type="RefSeq" id="WP_127766118.1">
    <property type="nucleotide sequence ID" value="NZ_SADE01000002.1"/>
</dbReference>
<dbReference type="SMART" id="SM00478">
    <property type="entry name" value="ENDO3c"/>
    <property type="match status" value="1"/>
</dbReference>
<feature type="domain" description="HhH-GPD" evidence="6">
    <location>
        <begin position="47"/>
        <end position="202"/>
    </location>
</feature>
<evidence type="ECO:0000256" key="2">
    <source>
        <dbReference type="ARBA" id="ARBA00010817"/>
    </source>
</evidence>
<dbReference type="PANTHER" id="PTHR43003">
    <property type="entry name" value="DNA-3-METHYLADENINE GLYCOSYLASE"/>
    <property type="match status" value="1"/>
</dbReference>
<dbReference type="Proteomes" id="UP000287447">
    <property type="component" value="Unassembled WGS sequence"/>
</dbReference>
<gene>
    <name evidence="7" type="ORF">EOI86_15805</name>
</gene>
<evidence type="ECO:0000256" key="1">
    <source>
        <dbReference type="ARBA" id="ARBA00000086"/>
    </source>
</evidence>
<dbReference type="AlphaFoldDB" id="A0A3S2WS91"/>
<dbReference type="GO" id="GO:0005737">
    <property type="term" value="C:cytoplasm"/>
    <property type="evidence" value="ECO:0007669"/>
    <property type="project" value="TreeGrafter"/>
</dbReference>
<dbReference type="EMBL" id="SADE01000002">
    <property type="protein sequence ID" value="RVU36642.1"/>
    <property type="molecule type" value="Genomic_DNA"/>
</dbReference>
<dbReference type="InterPro" id="IPR000035">
    <property type="entry name" value="Alkylbase_DNA_glycsylse_CS"/>
</dbReference>
<evidence type="ECO:0000313" key="7">
    <source>
        <dbReference type="EMBL" id="RVU36642.1"/>
    </source>
</evidence>
<dbReference type="InterPro" id="IPR051912">
    <property type="entry name" value="Alkylbase_DNA_Glycosylase/TA"/>
</dbReference>
<dbReference type="Gene3D" id="1.10.340.30">
    <property type="entry name" value="Hypothetical protein, domain 2"/>
    <property type="match status" value="1"/>
</dbReference>
<dbReference type="CDD" id="cd00056">
    <property type="entry name" value="ENDO3c"/>
    <property type="match status" value="1"/>
</dbReference>
<dbReference type="GO" id="GO:0032993">
    <property type="term" value="C:protein-DNA complex"/>
    <property type="evidence" value="ECO:0007669"/>
    <property type="project" value="TreeGrafter"/>
</dbReference>
<accession>A0A3S2WS91</accession>
<comment type="caution">
    <text evidence="7">The sequence shown here is derived from an EMBL/GenBank/DDBJ whole genome shotgun (WGS) entry which is preliminary data.</text>
</comment>
<dbReference type="PROSITE" id="PS00516">
    <property type="entry name" value="ALKYLBASE_DNA_GLYCOS"/>
    <property type="match status" value="1"/>
</dbReference>
<dbReference type="GO" id="GO:0006285">
    <property type="term" value="P:base-excision repair, AP site formation"/>
    <property type="evidence" value="ECO:0007669"/>
    <property type="project" value="TreeGrafter"/>
</dbReference>
<dbReference type="OrthoDB" id="9811249at2"/>
<dbReference type="Gene3D" id="1.10.1670.40">
    <property type="match status" value="1"/>
</dbReference>
<dbReference type="GO" id="GO:0043916">
    <property type="term" value="F:DNA-7-methylguanine glycosylase activity"/>
    <property type="evidence" value="ECO:0007669"/>
    <property type="project" value="TreeGrafter"/>
</dbReference>
<protein>
    <recommendedName>
        <fullName evidence="3">DNA-3-methyladenine glycosylase II</fullName>
        <ecNumber evidence="3">3.2.2.21</ecNumber>
    </recommendedName>
</protein>
<dbReference type="GO" id="GO:0006307">
    <property type="term" value="P:DNA alkylation repair"/>
    <property type="evidence" value="ECO:0007669"/>
    <property type="project" value="TreeGrafter"/>
</dbReference>
<comment type="similarity">
    <text evidence="2">Belongs to the alkylbase DNA glycosidase AlkA family.</text>
</comment>
<evidence type="ECO:0000259" key="6">
    <source>
        <dbReference type="SMART" id="SM00478"/>
    </source>
</evidence>
<keyword evidence="8" id="KW-1185">Reference proteome</keyword>
<keyword evidence="5" id="KW-0234">DNA repair</keyword>
<proteinExistence type="inferred from homology"/>
<name>A0A3S2WS91_9PROT</name>
<dbReference type="Pfam" id="PF00730">
    <property type="entry name" value="HhH-GPD"/>
    <property type="match status" value="1"/>
</dbReference>
<dbReference type="GO" id="GO:0008725">
    <property type="term" value="F:DNA-3-methyladenine glycosylase activity"/>
    <property type="evidence" value="ECO:0007669"/>
    <property type="project" value="TreeGrafter"/>
</dbReference>
<evidence type="ECO:0000256" key="5">
    <source>
        <dbReference type="ARBA" id="ARBA00023204"/>
    </source>
</evidence>